<evidence type="ECO:0000313" key="7">
    <source>
        <dbReference type="EMBL" id="AQY23094.1"/>
    </source>
</evidence>
<dbReference type="Proteomes" id="UP001207440">
    <property type="component" value="Unassembled WGS sequence"/>
</dbReference>
<dbReference type="Pfam" id="PF12679">
    <property type="entry name" value="ABC2_membrane_2"/>
    <property type="match status" value="1"/>
</dbReference>
<dbReference type="InterPro" id="IPR051449">
    <property type="entry name" value="ABC-2_transporter_component"/>
</dbReference>
<keyword evidence="4 6" id="KW-1133">Transmembrane helix</keyword>
<dbReference type="PANTHER" id="PTHR30294:SF29">
    <property type="entry name" value="MULTIDRUG ABC TRANSPORTER PERMEASE YBHS-RELATED"/>
    <property type="match status" value="1"/>
</dbReference>
<evidence type="ECO:0000256" key="6">
    <source>
        <dbReference type="SAM" id="Phobius"/>
    </source>
</evidence>
<dbReference type="EMBL" id="CP011859">
    <property type="protein sequence ID" value="AQY23094.1"/>
    <property type="molecule type" value="Genomic_DNA"/>
</dbReference>
<feature type="transmembrane region" description="Helical" evidence="6">
    <location>
        <begin position="139"/>
        <end position="158"/>
    </location>
</feature>
<keyword evidence="3 6" id="KW-0812">Transmembrane</keyword>
<gene>
    <name evidence="7" type="ORF">AB406_2157</name>
    <name evidence="8" type="ORF">OKE68_07250</name>
</gene>
<keyword evidence="2" id="KW-1003">Cell membrane</keyword>
<evidence type="ECO:0000256" key="1">
    <source>
        <dbReference type="ARBA" id="ARBA00004651"/>
    </source>
</evidence>
<feature type="transmembrane region" description="Helical" evidence="6">
    <location>
        <begin position="48"/>
        <end position="68"/>
    </location>
</feature>
<reference evidence="7 9" key="1">
    <citation type="submission" date="2015-06" db="EMBL/GenBank/DDBJ databases">
        <title>R. anatipestifer strain HXb2 is the most virulent strain so far, and the genome sequence would help us uncover the pathogenesis.</title>
        <authorList>
            <person name="Hu Q."/>
            <person name="Qi J."/>
            <person name="Bo H."/>
            <person name="Liu G."/>
            <person name="Tao M."/>
            <person name="Ding Y."/>
            <person name="Xue Y."/>
        </authorList>
    </citation>
    <scope>NUCLEOTIDE SEQUENCE [LARGE SCALE GENOMIC DNA]</scope>
    <source>
        <strain evidence="7 9">HXb2</strain>
    </source>
</reference>
<dbReference type="RefSeq" id="WP_064970698.1">
    <property type="nucleotide sequence ID" value="NZ_CP011859.1"/>
</dbReference>
<evidence type="ECO:0000313" key="9">
    <source>
        <dbReference type="Proteomes" id="UP000189883"/>
    </source>
</evidence>
<proteinExistence type="predicted"/>
<evidence type="ECO:0000256" key="2">
    <source>
        <dbReference type="ARBA" id="ARBA00022475"/>
    </source>
</evidence>
<evidence type="ECO:0000256" key="4">
    <source>
        <dbReference type="ARBA" id="ARBA00022989"/>
    </source>
</evidence>
<dbReference type="GO" id="GO:0140359">
    <property type="term" value="F:ABC-type transporter activity"/>
    <property type="evidence" value="ECO:0007669"/>
    <property type="project" value="InterPro"/>
</dbReference>
<keyword evidence="5 6" id="KW-0472">Membrane</keyword>
<sequence length="244" mass="27486">MIALFKKDFKAYFGGWSAWLIIAVYSLIGALFLFFFDNSFNILEIGTASLQSYFVLSPWLLMFIIPALSMKSFAEEQQNGTLYWLFSQPLKTFEIVGGKFLAVFLVGILCLLPSLFYMYTVYTLGMVEGNLDLGMTLGGYIGLSVLIAAFSSVGVLASTLSSNQIMAYLLGVFVNFILYFGIEQLASYKLLGAADYWLQSLGFYHHFIAFTRGLIDTKDVFYFLLIIMISLSLSTFFIDKKKKI</sequence>
<protein>
    <submittedName>
        <fullName evidence="8">ABC transporter permease subunit</fullName>
    </submittedName>
</protein>
<reference evidence="8" key="2">
    <citation type="submission" date="2022-10" db="EMBL/GenBank/DDBJ databases">
        <title>Sifting through the core-genome to identify putative cross-protective antigens against Riemerella anatipestifer.</title>
        <authorList>
            <person name="Zheng X."/>
            <person name="Zhang W."/>
        </authorList>
    </citation>
    <scope>NUCLEOTIDE SEQUENCE</scope>
    <source>
        <strain evidence="8">ZWRA178</strain>
    </source>
</reference>
<evidence type="ECO:0000313" key="8">
    <source>
        <dbReference type="EMBL" id="MCW0524106.1"/>
    </source>
</evidence>
<evidence type="ECO:0000256" key="3">
    <source>
        <dbReference type="ARBA" id="ARBA00022692"/>
    </source>
</evidence>
<dbReference type="Proteomes" id="UP000189883">
    <property type="component" value="Chromosome"/>
</dbReference>
<feature type="transmembrane region" description="Helical" evidence="6">
    <location>
        <begin position="220"/>
        <end position="238"/>
    </location>
</feature>
<feature type="transmembrane region" description="Helical" evidence="6">
    <location>
        <begin position="165"/>
        <end position="182"/>
    </location>
</feature>
<name>A0A1A5HIT1_RIEAN</name>
<feature type="transmembrane region" description="Helical" evidence="6">
    <location>
        <begin position="100"/>
        <end position="119"/>
    </location>
</feature>
<dbReference type="GO" id="GO:0005886">
    <property type="term" value="C:plasma membrane"/>
    <property type="evidence" value="ECO:0007669"/>
    <property type="project" value="UniProtKB-SubCell"/>
</dbReference>
<evidence type="ECO:0000256" key="5">
    <source>
        <dbReference type="ARBA" id="ARBA00023136"/>
    </source>
</evidence>
<organism evidence="7 9">
    <name type="scientific">Riemerella anatipestifer</name>
    <name type="common">Moraxella anatipestifer</name>
    <dbReference type="NCBI Taxonomy" id="34085"/>
    <lineage>
        <taxon>Bacteria</taxon>
        <taxon>Pseudomonadati</taxon>
        <taxon>Bacteroidota</taxon>
        <taxon>Flavobacteriia</taxon>
        <taxon>Flavobacteriales</taxon>
        <taxon>Weeksellaceae</taxon>
        <taxon>Riemerella</taxon>
    </lineage>
</organism>
<dbReference type="AlphaFoldDB" id="A0A1A5HIT1"/>
<dbReference type="EMBL" id="JAOZYT010000041">
    <property type="protein sequence ID" value="MCW0524106.1"/>
    <property type="molecule type" value="Genomic_DNA"/>
</dbReference>
<dbReference type="PANTHER" id="PTHR30294">
    <property type="entry name" value="MEMBRANE COMPONENT OF ABC TRANSPORTER YHHJ-RELATED"/>
    <property type="match status" value="1"/>
</dbReference>
<accession>A0A1A5HIT1</accession>
<comment type="subcellular location">
    <subcellularLocation>
        <location evidence="1">Cell membrane</location>
        <topology evidence="1">Multi-pass membrane protein</topology>
    </subcellularLocation>
</comment>
<feature type="transmembrane region" description="Helical" evidence="6">
    <location>
        <begin position="12"/>
        <end position="36"/>
    </location>
</feature>
<dbReference type="OrthoDB" id="9794512at2"/>